<dbReference type="EMBL" id="VLNR01000032">
    <property type="protein sequence ID" value="TSE07480.1"/>
    <property type="molecule type" value="Genomic_DNA"/>
</dbReference>
<evidence type="ECO:0008006" key="3">
    <source>
        <dbReference type="Google" id="ProtNLM"/>
    </source>
</evidence>
<dbReference type="AlphaFoldDB" id="A0A554VIK8"/>
<reference evidence="1 2" key="1">
    <citation type="submission" date="2019-07" db="EMBL/GenBank/DDBJ databases">
        <title>The draft genome sequence of Aquimarina algiphila M91.</title>
        <authorList>
            <person name="Meng X."/>
        </authorList>
    </citation>
    <scope>NUCLEOTIDE SEQUENCE [LARGE SCALE GENOMIC DNA]</scope>
    <source>
        <strain evidence="1 2">M91</strain>
    </source>
</reference>
<dbReference type="NCBIfam" id="NF046077">
    <property type="entry name" value="LPS_M949_RS01915"/>
    <property type="match status" value="1"/>
</dbReference>
<gene>
    <name evidence="1" type="ORF">FOF46_15640</name>
</gene>
<dbReference type="OrthoDB" id="8750305at2"/>
<protein>
    <recommendedName>
        <fullName evidence="3">Lipoprotein</fullName>
    </recommendedName>
</protein>
<organism evidence="1 2">
    <name type="scientific">Aquimarina algiphila</name>
    <dbReference type="NCBI Taxonomy" id="2047982"/>
    <lineage>
        <taxon>Bacteria</taxon>
        <taxon>Pseudomonadati</taxon>
        <taxon>Bacteroidota</taxon>
        <taxon>Flavobacteriia</taxon>
        <taxon>Flavobacteriales</taxon>
        <taxon>Flavobacteriaceae</taxon>
        <taxon>Aquimarina</taxon>
    </lineage>
</organism>
<dbReference type="InterPro" id="IPR058148">
    <property type="entry name" value="M949_RS01915-like_dom"/>
</dbReference>
<accession>A0A554VIK8</accession>
<dbReference type="RefSeq" id="WP_143917096.1">
    <property type="nucleotide sequence ID" value="NZ_CANMIK010000038.1"/>
</dbReference>
<dbReference type="PROSITE" id="PS51257">
    <property type="entry name" value="PROKAR_LIPOPROTEIN"/>
    <property type="match status" value="1"/>
</dbReference>
<sequence>MIKKLLTCLFILIFISCQEQSSKSQTETSHKDSKIDSITVMKTETLDQVVLIEPSKELSKEEIQSLFTKKIKDQLGINYGIWKAYVYNDHEGEHYAVFTEHFLKTNEKEESLYDSIRAFNLIYRDKQFKINYTTNDFKKEGEESIWFWTKYSEFSDLDKDGLIDPLVIYGSSGQDMYNDGRVKVLIYYKGKKIGIRHQNSEMDDERYTTVDKEFYMLPVKIQHVVKQKMQMMTEKGHAYFPGGWKKEMALGATHMGGGSQTKYSNEIEAIDGYTPDNNKFYLNYLVVNQLQKMKKALADQNKVELSKFIDFPTKDYLFVKRDEELNKLIEAQNGYLTRQVFIEKSTILSEKSHPSLYQLFQHLDLNALKNSYTVDKTVEIPGDNCDYIYSIYLNENKLSISYGINTGRDAEEEEACGEYNIFLYFTLEGDRLIYDRSDMAG</sequence>
<dbReference type="Proteomes" id="UP000318833">
    <property type="component" value="Unassembled WGS sequence"/>
</dbReference>
<name>A0A554VIK8_9FLAO</name>
<keyword evidence="2" id="KW-1185">Reference proteome</keyword>
<evidence type="ECO:0000313" key="2">
    <source>
        <dbReference type="Proteomes" id="UP000318833"/>
    </source>
</evidence>
<comment type="caution">
    <text evidence="1">The sequence shown here is derived from an EMBL/GenBank/DDBJ whole genome shotgun (WGS) entry which is preliminary data.</text>
</comment>
<evidence type="ECO:0000313" key="1">
    <source>
        <dbReference type="EMBL" id="TSE07480.1"/>
    </source>
</evidence>
<proteinExistence type="predicted"/>